<gene>
    <name evidence="1" type="ORF">DXH95_15885</name>
</gene>
<evidence type="ECO:0000313" key="1">
    <source>
        <dbReference type="EMBL" id="RDV01783.1"/>
    </source>
</evidence>
<sequence length="174" mass="19511">MLSIRLDADALAAFDRVAVGRGGRSAMVRQMIERTLQECDQRPLIDRPEGASRNRVSLRFTDVEIAVIEVRAAQRSTDRAGWIKALVRRHLALKSRVDDGLLAELAPIRMQLLRIGRNLNQAMKAANASMLETGDKQIEPELRRIADMRMEISEQVTAVGDAMRGDVSYWTVPD</sequence>
<organism evidence="1 2">
    <name type="scientific">Sphingorhabdus pulchriflava</name>
    <dbReference type="NCBI Taxonomy" id="2292257"/>
    <lineage>
        <taxon>Bacteria</taxon>
        <taxon>Pseudomonadati</taxon>
        <taxon>Pseudomonadota</taxon>
        <taxon>Alphaproteobacteria</taxon>
        <taxon>Sphingomonadales</taxon>
        <taxon>Sphingomonadaceae</taxon>
        <taxon>Sphingorhabdus</taxon>
    </lineage>
</organism>
<proteinExistence type="predicted"/>
<accession>A0A371B2V5</accession>
<evidence type="ECO:0000313" key="2">
    <source>
        <dbReference type="Proteomes" id="UP000263833"/>
    </source>
</evidence>
<keyword evidence="2" id="KW-1185">Reference proteome</keyword>
<comment type="caution">
    <text evidence="1">The sequence shown here is derived from an EMBL/GenBank/DDBJ whole genome shotgun (WGS) entry which is preliminary data.</text>
</comment>
<dbReference type="Proteomes" id="UP000263833">
    <property type="component" value="Unassembled WGS sequence"/>
</dbReference>
<name>A0A371B2V5_9SPHN</name>
<evidence type="ECO:0008006" key="3">
    <source>
        <dbReference type="Google" id="ProtNLM"/>
    </source>
</evidence>
<reference evidence="2" key="1">
    <citation type="submission" date="2018-08" db="EMBL/GenBank/DDBJ databases">
        <authorList>
            <person name="Kim S.-J."/>
            <person name="Jung G.-Y."/>
        </authorList>
    </citation>
    <scope>NUCLEOTIDE SEQUENCE [LARGE SCALE GENOMIC DNA]</scope>
    <source>
        <strain evidence="2">GY_G</strain>
    </source>
</reference>
<dbReference type="EMBL" id="QRGP01000003">
    <property type="protein sequence ID" value="RDV01783.1"/>
    <property type="molecule type" value="Genomic_DNA"/>
</dbReference>
<dbReference type="OrthoDB" id="7838543at2"/>
<dbReference type="AlphaFoldDB" id="A0A371B2V5"/>
<protein>
    <recommendedName>
        <fullName evidence="3">Mobilization protein</fullName>
    </recommendedName>
</protein>